<feature type="region of interest" description="Disordered" evidence="1">
    <location>
        <begin position="47"/>
        <end position="92"/>
    </location>
</feature>
<reference evidence="2 3" key="1">
    <citation type="journal article" date="2021" name="Elife">
        <title>Chloroplast acquisition without the gene transfer in kleptoplastic sea slugs, Plakobranchus ocellatus.</title>
        <authorList>
            <person name="Maeda T."/>
            <person name="Takahashi S."/>
            <person name="Yoshida T."/>
            <person name="Shimamura S."/>
            <person name="Takaki Y."/>
            <person name="Nagai Y."/>
            <person name="Toyoda A."/>
            <person name="Suzuki Y."/>
            <person name="Arimoto A."/>
            <person name="Ishii H."/>
            <person name="Satoh N."/>
            <person name="Nishiyama T."/>
            <person name="Hasebe M."/>
            <person name="Maruyama T."/>
            <person name="Minagawa J."/>
            <person name="Obokata J."/>
            <person name="Shigenobu S."/>
        </authorList>
    </citation>
    <scope>NUCLEOTIDE SEQUENCE [LARGE SCALE GENOMIC DNA]</scope>
</reference>
<sequence length="92" mass="10054">MLEKWYLYKEIRPFVTLQHQDDVAPLPSVADPGPSSFSHERTVFEEQVPKLSGVEPNIGTKKQNVGKGRGQSGQRGKGQFGGKGKGVGKKSM</sequence>
<evidence type="ECO:0000256" key="1">
    <source>
        <dbReference type="SAM" id="MobiDB-lite"/>
    </source>
</evidence>
<evidence type="ECO:0000313" key="2">
    <source>
        <dbReference type="EMBL" id="GFO34608.1"/>
    </source>
</evidence>
<dbReference type="EMBL" id="BLXT01006926">
    <property type="protein sequence ID" value="GFO34608.1"/>
    <property type="molecule type" value="Genomic_DNA"/>
</dbReference>
<organism evidence="2 3">
    <name type="scientific">Plakobranchus ocellatus</name>
    <dbReference type="NCBI Taxonomy" id="259542"/>
    <lineage>
        <taxon>Eukaryota</taxon>
        <taxon>Metazoa</taxon>
        <taxon>Spiralia</taxon>
        <taxon>Lophotrochozoa</taxon>
        <taxon>Mollusca</taxon>
        <taxon>Gastropoda</taxon>
        <taxon>Heterobranchia</taxon>
        <taxon>Euthyneura</taxon>
        <taxon>Panpulmonata</taxon>
        <taxon>Sacoglossa</taxon>
        <taxon>Placobranchoidea</taxon>
        <taxon>Plakobranchidae</taxon>
        <taxon>Plakobranchus</taxon>
    </lineage>
</organism>
<proteinExistence type="predicted"/>
<name>A0AAV4CRX8_9GAST</name>
<dbReference type="AlphaFoldDB" id="A0AAV4CRX8"/>
<gene>
    <name evidence="2" type="ORF">PoB_006111300</name>
</gene>
<feature type="compositionally biased region" description="Gly residues" evidence="1">
    <location>
        <begin position="67"/>
        <end position="85"/>
    </location>
</feature>
<protein>
    <submittedName>
        <fullName evidence="2">Uncharacterized protein</fullName>
    </submittedName>
</protein>
<comment type="caution">
    <text evidence="2">The sequence shown here is derived from an EMBL/GenBank/DDBJ whole genome shotgun (WGS) entry which is preliminary data.</text>
</comment>
<accession>A0AAV4CRX8</accession>
<keyword evidence="3" id="KW-1185">Reference proteome</keyword>
<dbReference type="Proteomes" id="UP000735302">
    <property type="component" value="Unassembled WGS sequence"/>
</dbReference>
<evidence type="ECO:0000313" key="3">
    <source>
        <dbReference type="Proteomes" id="UP000735302"/>
    </source>
</evidence>